<protein>
    <submittedName>
        <fullName evidence="1">Uncharacterized protein</fullName>
    </submittedName>
</protein>
<sequence length="344" mass="34537">MLGHTNSITGESQSIADATIANLTASKPVFSDASKKLVSTGTQPVDQGGTGQTTYAVGDLLYASTTGVLSKLADVAVGSVLVSGGVGVAPAYASSVGIGIAPVAGTRLTLPLENDAVTPTLALGDGDTGFYEVSDDLIGISIATNLRWRVSATVLGAESGSGGLLASSSSATVPSLMPNWYSDGDTGIGSAAADQLSLIAGAVEGIRVSEAANLIDVSVFGNLTRKYTVTTNDVDSAQTYTAAQMLGGLIRRGTANQITANRIDVTDTAAAIVAAIPGCIVGSGFEFSISNEDSTHTIQLDGGVGVTIAPTDPSTAIPVNSTGRFLVVVTNKTAASEAVTIHRI</sequence>
<evidence type="ECO:0000313" key="1">
    <source>
        <dbReference type="EMBL" id="QJI00511.1"/>
    </source>
</evidence>
<gene>
    <name evidence="1" type="ORF">TM448B01980_0011</name>
</gene>
<dbReference type="AlphaFoldDB" id="A0A6M3XR77"/>
<organism evidence="1">
    <name type="scientific">viral metagenome</name>
    <dbReference type="NCBI Taxonomy" id="1070528"/>
    <lineage>
        <taxon>unclassified sequences</taxon>
        <taxon>metagenomes</taxon>
        <taxon>organismal metagenomes</taxon>
    </lineage>
</organism>
<accession>A0A6M3XR77</accession>
<dbReference type="EMBL" id="MT144857">
    <property type="protein sequence ID" value="QJI00511.1"/>
    <property type="molecule type" value="Genomic_DNA"/>
</dbReference>
<name>A0A6M3XR77_9ZZZZ</name>
<reference evidence="1" key="1">
    <citation type="submission" date="2020-03" db="EMBL/GenBank/DDBJ databases">
        <title>The deep terrestrial virosphere.</title>
        <authorList>
            <person name="Holmfeldt K."/>
            <person name="Nilsson E."/>
            <person name="Simone D."/>
            <person name="Lopez-Fernandez M."/>
            <person name="Wu X."/>
            <person name="de Brujin I."/>
            <person name="Lundin D."/>
            <person name="Andersson A."/>
            <person name="Bertilsson S."/>
            <person name="Dopson M."/>
        </authorList>
    </citation>
    <scope>NUCLEOTIDE SEQUENCE</scope>
    <source>
        <strain evidence="1">TM448B01980</strain>
    </source>
</reference>
<proteinExistence type="predicted"/>